<proteinExistence type="predicted"/>
<feature type="region of interest" description="Disordered" evidence="1">
    <location>
        <begin position="81"/>
        <end position="110"/>
    </location>
</feature>
<feature type="compositionally biased region" description="Polar residues" evidence="1">
    <location>
        <begin position="30"/>
        <end position="53"/>
    </location>
</feature>
<organism evidence="2 3">
    <name type="scientific">Aspergillus novoparasiticus</name>
    <dbReference type="NCBI Taxonomy" id="986946"/>
    <lineage>
        <taxon>Eukaryota</taxon>
        <taxon>Fungi</taxon>
        <taxon>Dikarya</taxon>
        <taxon>Ascomycota</taxon>
        <taxon>Pezizomycotina</taxon>
        <taxon>Eurotiomycetes</taxon>
        <taxon>Eurotiomycetidae</taxon>
        <taxon>Eurotiales</taxon>
        <taxon>Aspergillaceae</taxon>
        <taxon>Aspergillus</taxon>
        <taxon>Aspergillus subgen. Circumdati</taxon>
    </lineage>
</organism>
<protein>
    <submittedName>
        <fullName evidence="2">Uncharacterized protein</fullName>
    </submittedName>
</protein>
<dbReference type="EMBL" id="ML733996">
    <property type="protein sequence ID" value="KAB8212707.1"/>
    <property type="molecule type" value="Genomic_DNA"/>
</dbReference>
<dbReference type="Proteomes" id="UP000326799">
    <property type="component" value="Unassembled WGS sequence"/>
</dbReference>
<keyword evidence="3" id="KW-1185">Reference proteome</keyword>
<feature type="compositionally biased region" description="Polar residues" evidence="1">
    <location>
        <begin position="81"/>
        <end position="91"/>
    </location>
</feature>
<feature type="compositionally biased region" description="Basic and acidic residues" evidence="1">
    <location>
        <begin position="93"/>
        <end position="109"/>
    </location>
</feature>
<name>A0A5N6E630_9EURO</name>
<feature type="region of interest" description="Disordered" evidence="1">
    <location>
        <begin position="28"/>
        <end position="57"/>
    </location>
</feature>
<accession>A0A5N6E630</accession>
<feature type="compositionally biased region" description="Basic and acidic residues" evidence="1">
    <location>
        <begin position="124"/>
        <end position="148"/>
    </location>
</feature>
<evidence type="ECO:0000313" key="3">
    <source>
        <dbReference type="Proteomes" id="UP000326799"/>
    </source>
</evidence>
<dbReference type="AlphaFoldDB" id="A0A5N6E630"/>
<evidence type="ECO:0000313" key="2">
    <source>
        <dbReference type="EMBL" id="KAB8212707.1"/>
    </source>
</evidence>
<gene>
    <name evidence="2" type="ORF">BDV33DRAFT_186282</name>
</gene>
<evidence type="ECO:0000256" key="1">
    <source>
        <dbReference type="SAM" id="MobiDB-lite"/>
    </source>
</evidence>
<feature type="region of interest" description="Disordered" evidence="1">
    <location>
        <begin position="124"/>
        <end position="169"/>
    </location>
</feature>
<sequence>SCLGTELYCVNYLNTGYDSEDACREARGLSPTQETAGSAGGSSTNNHKATQGANKKGTVAATPVVAAQGLTRSISRPGATATTLYVPQATSRRWKEPNPSKCRDNRSPSEDCLGTERYCELDASTAKDEAKREKAQKDCEASRGERPSAVKSTGGLGGVSQEYSQPSDDERKRIFLNEQDALLNAKWNIADSLPLKTRTEFLNEIRVGLRKADQEIIHPVLVDSWGTELDNNRLRDIADILLRRNNGT</sequence>
<feature type="non-terminal residue" evidence="2">
    <location>
        <position position="1"/>
    </location>
</feature>
<reference evidence="2 3" key="1">
    <citation type="submission" date="2019-04" db="EMBL/GenBank/DDBJ databases">
        <title>Fungal friends and foes A comparative genomics study of 23 Aspergillus species from section Flavi.</title>
        <authorList>
            <consortium name="DOE Joint Genome Institute"/>
            <person name="Kjaerbolling I."/>
            <person name="Vesth T.C."/>
            <person name="Frisvad J.C."/>
            <person name="Nybo J.L."/>
            <person name="Theobald S."/>
            <person name="Kildgaard S."/>
            <person name="Petersen T.I."/>
            <person name="Kuo A."/>
            <person name="Sato A."/>
            <person name="Lyhne E.K."/>
            <person name="Kogle M.E."/>
            <person name="Wiebenga A."/>
            <person name="Kun R.S."/>
            <person name="Lubbers R.J."/>
            <person name="Makela M.R."/>
            <person name="Barry K."/>
            <person name="Chovatia M."/>
            <person name="Clum A."/>
            <person name="Daum C."/>
            <person name="Haridas S."/>
            <person name="He G."/>
            <person name="LaButti K."/>
            <person name="Lipzen A."/>
            <person name="Mondo S."/>
            <person name="Pangilinan J."/>
            <person name="Riley R."/>
            <person name="Salamov A."/>
            <person name="Simmons B.A."/>
            <person name="Magnuson J.K."/>
            <person name="Henrissat B."/>
            <person name="Mortensen U.H."/>
            <person name="Larsen T.O."/>
            <person name="De vries R.P."/>
            <person name="Grigoriev I.V."/>
            <person name="Machida M."/>
            <person name="Baker S.E."/>
            <person name="Andersen M.R."/>
        </authorList>
    </citation>
    <scope>NUCLEOTIDE SEQUENCE [LARGE SCALE GENOMIC DNA]</scope>
    <source>
        <strain evidence="2 3">CBS 126849</strain>
    </source>
</reference>